<feature type="compositionally biased region" description="Basic residues" evidence="1">
    <location>
        <begin position="1"/>
        <end position="11"/>
    </location>
</feature>
<protein>
    <submittedName>
        <fullName evidence="2">Uncharacterized protein</fullName>
    </submittedName>
</protein>
<feature type="compositionally biased region" description="Low complexity" evidence="1">
    <location>
        <begin position="15"/>
        <end position="38"/>
    </location>
</feature>
<feature type="region of interest" description="Disordered" evidence="1">
    <location>
        <begin position="1"/>
        <end position="45"/>
    </location>
</feature>
<accession>A0A9E7HX22</accession>
<gene>
    <name evidence="2" type="ORF">MUK42_05795</name>
</gene>
<feature type="region of interest" description="Disordered" evidence="1">
    <location>
        <begin position="60"/>
        <end position="98"/>
    </location>
</feature>
<evidence type="ECO:0000313" key="3">
    <source>
        <dbReference type="Proteomes" id="UP001055439"/>
    </source>
</evidence>
<sequence length="98" mass="10738">MTRRMISKSLHRTLTSSRAPTSRASASAPNSWSSPSPSGRRRRSSCCGFWTSRLPASANARAFPSFPPPRTCPPTSPSWPIMHGTRSPSAWAPTSPRW</sequence>
<keyword evidence="3" id="KW-1185">Reference proteome</keyword>
<dbReference type="AlphaFoldDB" id="A0A9E7HX22"/>
<reference evidence="2" key="1">
    <citation type="submission" date="2022-05" db="EMBL/GenBank/DDBJ databases">
        <title>The Musa troglodytarum L. genome provides insights into the mechanism of non-climacteric behaviour and enrichment of carotenoids.</title>
        <authorList>
            <person name="Wang J."/>
        </authorList>
    </citation>
    <scope>NUCLEOTIDE SEQUENCE</scope>
    <source>
        <tissue evidence="2">Leaf</tissue>
    </source>
</reference>
<feature type="compositionally biased region" description="Pro residues" evidence="1">
    <location>
        <begin position="65"/>
        <end position="77"/>
    </location>
</feature>
<dbReference type="Proteomes" id="UP001055439">
    <property type="component" value="Chromosome 8"/>
</dbReference>
<dbReference type="OrthoDB" id="736665at2759"/>
<name>A0A9E7HX22_9LILI</name>
<evidence type="ECO:0000256" key="1">
    <source>
        <dbReference type="SAM" id="MobiDB-lite"/>
    </source>
</evidence>
<dbReference type="EMBL" id="CP097510">
    <property type="protein sequence ID" value="URE38623.1"/>
    <property type="molecule type" value="Genomic_DNA"/>
</dbReference>
<evidence type="ECO:0000313" key="2">
    <source>
        <dbReference type="EMBL" id="URE38623.1"/>
    </source>
</evidence>
<proteinExistence type="predicted"/>
<organism evidence="2 3">
    <name type="scientific">Musa troglodytarum</name>
    <name type="common">fe'i banana</name>
    <dbReference type="NCBI Taxonomy" id="320322"/>
    <lineage>
        <taxon>Eukaryota</taxon>
        <taxon>Viridiplantae</taxon>
        <taxon>Streptophyta</taxon>
        <taxon>Embryophyta</taxon>
        <taxon>Tracheophyta</taxon>
        <taxon>Spermatophyta</taxon>
        <taxon>Magnoliopsida</taxon>
        <taxon>Liliopsida</taxon>
        <taxon>Zingiberales</taxon>
        <taxon>Musaceae</taxon>
        <taxon>Musa</taxon>
    </lineage>
</organism>